<feature type="domain" description="DUF2089" evidence="2">
    <location>
        <begin position="41"/>
        <end position="87"/>
    </location>
</feature>
<reference evidence="4" key="1">
    <citation type="submission" date="2016-01" db="EMBL/GenBank/DDBJ databases">
        <authorList>
            <person name="Mcilroy J.S."/>
            <person name="Karst M S."/>
            <person name="Albertsen M."/>
        </authorList>
    </citation>
    <scope>NUCLEOTIDE SEQUENCE</scope>
    <source>
        <strain evidence="4">Cfx-K</strain>
    </source>
</reference>
<organism evidence="4 5">
    <name type="scientific">Candidatus Promineifilum breve</name>
    <dbReference type="NCBI Taxonomy" id="1806508"/>
    <lineage>
        <taxon>Bacteria</taxon>
        <taxon>Bacillati</taxon>
        <taxon>Chloroflexota</taxon>
        <taxon>Ardenticatenia</taxon>
        <taxon>Candidatus Promineifilales</taxon>
        <taxon>Candidatus Promineifilaceae</taxon>
        <taxon>Candidatus Promineifilum</taxon>
    </lineage>
</organism>
<evidence type="ECO:0000313" key="4">
    <source>
        <dbReference type="EMBL" id="CUS06204.1"/>
    </source>
</evidence>
<feature type="compositionally biased region" description="Pro residues" evidence="1">
    <location>
        <begin position="94"/>
        <end position="111"/>
    </location>
</feature>
<evidence type="ECO:0000259" key="3">
    <source>
        <dbReference type="Pfam" id="PF22747"/>
    </source>
</evidence>
<dbReference type="RefSeq" id="WP_095045510.1">
    <property type="nucleotide sequence ID" value="NZ_LN890656.1"/>
</dbReference>
<dbReference type="EMBL" id="LN890656">
    <property type="protein sequence ID" value="CUS06204.1"/>
    <property type="molecule type" value="Genomic_DNA"/>
</dbReference>
<sequence>MRKILESCPTCGGALAVTELSCTVCDTVVRSHYAPCPFCRLAAEDQAFLLLFVRHRGNVKDMERELGVSYWTIRGRLNEVIGQMGLEPGGEPADAPPAAPAPPVAPPPAAPSPNRQAILDRLRRGELSAEEAAEELRIRN</sequence>
<proteinExistence type="predicted"/>
<evidence type="ECO:0000313" key="5">
    <source>
        <dbReference type="Proteomes" id="UP000215027"/>
    </source>
</evidence>
<evidence type="ECO:0008006" key="6">
    <source>
        <dbReference type="Google" id="ProtNLM"/>
    </source>
</evidence>
<feature type="region of interest" description="Disordered" evidence="1">
    <location>
        <begin position="83"/>
        <end position="117"/>
    </location>
</feature>
<gene>
    <name evidence="4" type="ORF">CFX0092_B0670</name>
</gene>
<protein>
    <recommendedName>
        <fullName evidence="6">DUF2089 domain-containing protein</fullName>
    </recommendedName>
</protein>
<keyword evidence="5" id="KW-1185">Reference proteome</keyword>
<name>A0A160T7W1_9CHLR</name>
<evidence type="ECO:0000256" key="1">
    <source>
        <dbReference type="SAM" id="MobiDB-lite"/>
    </source>
</evidence>
<dbReference type="Proteomes" id="UP000215027">
    <property type="component" value="Chromosome II"/>
</dbReference>
<dbReference type="AlphaFoldDB" id="A0A160T7W1"/>
<dbReference type="Pfam" id="PF09862">
    <property type="entry name" value="DUF2089"/>
    <property type="match status" value="1"/>
</dbReference>
<dbReference type="InterPro" id="IPR018658">
    <property type="entry name" value="DUF2089"/>
</dbReference>
<dbReference type="Pfam" id="PF22747">
    <property type="entry name" value="Zn_ribbon_DUF2089"/>
    <property type="match status" value="1"/>
</dbReference>
<accession>A0A160T7W1</accession>
<feature type="domain" description="DUF2089" evidence="3">
    <location>
        <begin position="8"/>
        <end position="39"/>
    </location>
</feature>
<evidence type="ECO:0000259" key="2">
    <source>
        <dbReference type="Pfam" id="PF09862"/>
    </source>
</evidence>
<dbReference type="KEGG" id="pbf:CFX0092_B0670"/>
<dbReference type="InterPro" id="IPR053957">
    <property type="entry name" value="DUF2089_Zn_ribbon"/>
</dbReference>
<dbReference type="OrthoDB" id="9797643at2"/>